<organism evidence="1 2">
    <name type="scientific">Neisseria sicca VK64</name>
    <dbReference type="NCBI Taxonomy" id="1095748"/>
    <lineage>
        <taxon>Bacteria</taxon>
        <taxon>Pseudomonadati</taxon>
        <taxon>Pseudomonadota</taxon>
        <taxon>Betaproteobacteria</taxon>
        <taxon>Neisseriales</taxon>
        <taxon>Neisseriaceae</taxon>
        <taxon>Neisseria</taxon>
    </lineage>
</organism>
<evidence type="ECO:0000313" key="2">
    <source>
        <dbReference type="Proteomes" id="UP000004473"/>
    </source>
</evidence>
<dbReference type="AlphaFoldDB" id="I2NX18"/>
<dbReference type="Proteomes" id="UP000004473">
    <property type="component" value="Unassembled WGS sequence"/>
</dbReference>
<proteinExistence type="predicted"/>
<sequence>MELVSTHSRLKAAGRVRFTSDAVDFVSTHSRLKAAGLL</sequence>
<protein>
    <submittedName>
        <fullName evidence="1">Uncharacterized protein</fullName>
    </submittedName>
</protein>
<name>I2NX18_NEISI</name>
<gene>
    <name evidence="1" type="ORF">HMPREF1051_1265</name>
</gene>
<reference evidence="1 2" key="1">
    <citation type="submission" date="2012-04" db="EMBL/GenBank/DDBJ databases">
        <authorList>
            <person name="Harkins D.M."/>
            <person name="Madupu R."/>
            <person name="Durkin A.S."/>
            <person name="Torralba M."/>
            <person name="Methe B."/>
            <person name="Sutton G.G."/>
            <person name="Nelson K.E."/>
        </authorList>
    </citation>
    <scope>NUCLEOTIDE SEQUENCE [LARGE SCALE GENOMIC DNA]</scope>
    <source>
        <strain evidence="1 2">VK64</strain>
    </source>
</reference>
<dbReference type="EMBL" id="AJMT01000007">
    <property type="protein sequence ID" value="EIG30379.1"/>
    <property type="molecule type" value="Genomic_DNA"/>
</dbReference>
<evidence type="ECO:0000313" key="1">
    <source>
        <dbReference type="EMBL" id="EIG30379.1"/>
    </source>
</evidence>
<accession>I2NX18</accession>
<comment type="caution">
    <text evidence="1">The sequence shown here is derived from an EMBL/GenBank/DDBJ whole genome shotgun (WGS) entry which is preliminary data.</text>
</comment>